<proteinExistence type="predicted"/>
<evidence type="ECO:0000313" key="1">
    <source>
        <dbReference type="EMBL" id="MEZ8083832.1"/>
    </source>
</evidence>
<keyword evidence="2" id="KW-1185">Reference proteome</keyword>
<protein>
    <submittedName>
        <fullName evidence="1">DUF1963 domain-containing protein</fullName>
    </submittedName>
</protein>
<reference evidence="1 2" key="1">
    <citation type="submission" date="2024-06" db="EMBL/GenBank/DDBJ databases">
        <authorList>
            <person name="Steensen K."/>
            <person name="Seneca J."/>
            <person name="Bartlau N."/>
            <person name="Yu A.X."/>
            <person name="Polz M.F."/>
        </authorList>
    </citation>
    <scope>NUCLEOTIDE SEQUENCE [LARGE SCALE GENOMIC DNA]</scope>
    <source>
        <strain evidence="1 2">1F260</strain>
    </source>
</reference>
<organism evidence="1 2">
    <name type="scientific">Enterovibrio norvegicus</name>
    <dbReference type="NCBI Taxonomy" id="188144"/>
    <lineage>
        <taxon>Bacteria</taxon>
        <taxon>Pseudomonadati</taxon>
        <taxon>Pseudomonadota</taxon>
        <taxon>Gammaproteobacteria</taxon>
        <taxon>Vibrionales</taxon>
        <taxon>Vibrionaceae</taxon>
        <taxon>Enterovibrio</taxon>
    </lineage>
</organism>
<sequence length="246" mass="27922">MKYFVPDIRVNEDLDQQESYQDKFGGLPWGLEESGWPSCSGCKKPQSFLAQFKHDSRRLNLGREGRIVYIFQCNHDPGMCSTWEGGSGANACFVLEPEKLVDRLCIAPEEDVLIENEARVVDWLERDDGISDSNIQAFFDEELYYELPDDIVESATSGTKLGGVPEWIQSPSEAPAGEWEFIGQLDSTHSFIYPPRHNVGWVSEDGEHWEGRTHYGEGPNYGDGGIAYLFIKRTGVFAEGWFFWQC</sequence>
<dbReference type="SUPFAM" id="SSF103032">
    <property type="entry name" value="Hypothetical protein YwqG"/>
    <property type="match status" value="1"/>
</dbReference>
<dbReference type="EMBL" id="JBGONM010000084">
    <property type="protein sequence ID" value="MEZ8083832.1"/>
    <property type="molecule type" value="Genomic_DNA"/>
</dbReference>
<gene>
    <name evidence="1" type="ORF">ACED35_22185</name>
</gene>
<dbReference type="Gene3D" id="2.30.320.10">
    <property type="entry name" value="YwqG-like"/>
    <property type="match status" value="1"/>
</dbReference>
<evidence type="ECO:0000313" key="2">
    <source>
        <dbReference type="Proteomes" id="UP001569154"/>
    </source>
</evidence>
<dbReference type="InterPro" id="IPR035948">
    <property type="entry name" value="YwqG-like_sf"/>
</dbReference>
<dbReference type="RefSeq" id="WP_017014858.1">
    <property type="nucleotide sequence ID" value="NZ_AJYG02000063.1"/>
</dbReference>
<name>A0ABV4LAR6_9GAMM</name>
<comment type="caution">
    <text evidence="1">The sequence shown here is derived from an EMBL/GenBank/DDBJ whole genome shotgun (WGS) entry which is preliminary data.</text>
</comment>
<accession>A0ABV4LAR6</accession>
<dbReference type="InterPro" id="IPR015315">
    <property type="entry name" value="DUF1963"/>
</dbReference>
<dbReference type="Pfam" id="PF09234">
    <property type="entry name" value="DUF1963"/>
    <property type="match status" value="1"/>
</dbReference>
<dbReference type="Proteomes" id="UP001569154">
    <property type="component" value="Unassembled WGS sequence"/>
</dbReference>